<protein>
    <submittedName>
        <fullName evidence="1">Uncharacterized protein</fullName>
    </submittedName>
</protein>
<dbReference type="Proteomes" id="UP000829194">
    <property type="component" value="Chromosome"/>
</dbReference>
<evidence type="ECO:0000313" key="2">
    <source>
        <dbReference type="Proteomes" id="UP000829194"/>
    </source>
</evidence>
<reference evidence="1 2" key="1">
    <citation type="submission" date="2022-03" db="EMBL/GenBank/DDBJ databases">
        <title>Complete genome sequence of Lysobacter capsici VKM B-2533 and Lysobacter gummosus 10.1.1, promising sources of lytic agents.</title>
        <authorList>
            <person name="Tarlachkov S.V."/>
            <person name="Kudryakova I.V."/>
            <person name="Afoshin A.S."/>
            <person name="Leontyevskaya E.A."/>
            <person name="Leontyevskaya N.V."/>
        </authorList>
    </citation>
    <scope>NUCLEOTIDE SEQUENCE [LARGE SCALE GENOMIC DNA]</scope>
    <source>
        <strain evidence="1 2">10.1.1</strain>
    </source>
</reference>
<gene>
    <name evidence="1" type="ORF">MOV92_21645</name>
</gene>
<keyword evidence="2" id="KW-1185">Reference proteome</keyword>
<name>A0ABY3X8Y4_9GAMM</name>
<evidence type="ECO:0000313" key="1">
    <source>
        <dbReference type="EMBL" id="UNP29041.1"/>
    </source>
</evidence>
<organism evidence="1 2">
    <name type="scientific">Lysobacter gummosus</name>
    <dbReference type="NCBI Taxonomy" id="262324"/>
    <lineage>
        <taxon>Bacteria</taxon>
        <taxon>Pseudomonadati</taxon>
        <taxon>Pseudomonadota</taxon>
        <taxon>Gammaproteobacteria</taxon>
        <taxon>Lysobacterales</taxon>
        <taxon>Lysobacteraceae</taxon>
        <taxon>Lysobacter</taxon>
    </lineage>
</organism>
<proteinExistence type="predicted"/>
<sequence length="76" mass="8351">MQRQTIKLKRNPRSPAHATPLAELVVTAMNGVPGATDARIDRSESDDLVTSFLYAGRGDASVPEEYFDRFGLMQSP</sequence>
<accession>A0ABY3X8Y4</accession>
<dbReference type="EMBL" id="CP093547">
    <property type="protein sequence ID" value="UNP29041.1"/>
    <property type="molecule type" value="Genomic_DNA"/>
</dbReference>
<dbReference type="RefSeq" id="WP_148649056.1">
    <property type="nucleotide sequence ID" value="NZ_CP011131.1"/>
</dbReference>